<dbReference type="InterPro" id="IPR023997">
    <property type="entry name" value="TonB-dep_OMP_SusC/RagA_CS"/>
</dbReference>
<dbReference type="SUPFAM" id="SSF49464">
    <property type="entry name" value="Carboxypeptidase regulatory domain-like"/>
    <property type="match status" value="1"/>
</dbReference>
<dbReference type="Pfam" id="PF13715">
    <property type="entry name" value="CarbopepD_reg_2"/>
    <property type="match status" value="1"/>
</dbReference>
<feature type="chain" id="PRO_5045491785" evidence="10">
    <location>
        <begin position="23"/>
        <end position="1037"/>
    </location>
</feature>
<feature type="signal peptide" evidence="10">
    <location>
        <begin position="1"/>
        <end position="22"/>
    </location>
</feature>
<feature type="domain" description="TonB-dependent receptor-like beta-barrel" evidence="11">
    <location>
        <begin position="445"/>
        <end position="992"/>
    </location>
</feature>
<dbReference type="InterPro" id="IPR037066">
    <property type="entry name" value="Plug_dom_sf"/>
</dbReference>
<name>A0ABU5QPX3_9BACT</name>
<evidence type="ECO:0000313" key="13">
    <source>
        <dbReference type="EMBL" id="MEA5259125.1"/>
    </source>
</evidence>
<dbReference type="InterPro" id="IPR023996">
    <property type="entry name" value="TonB-dep_OMP_SusC/RagA"/>
</dbReference>
<keyword evidence="7 8" id="KW-0998">Cell outer membrane</keyword>
<feature type="domain" description="TonB-dependent receptor plug" evidence="12">
    <location>
        <begin position="117"/>
        <end position="235"/>
    </location>
</feature>
<keyword evidence="5 9" id="KW-0798">TonB box</keyword>
<evidence type="ECO:0000313" key="14">
    <source>
        <dbReference type="Proteomes" id="UP001304671"/>
    </source>
</evidence>
<dbReference type="NCBIfam" id="TIGR04057">
    <property type="entry name" value="SusC_RagA_signa"/>
    <property type="match status" value="1"/>
</dbReference>
<dbReference type="PROSITE" id="PS51257">
    <property type="entry name" value="PROKAR_LIPOPROTEIN"/>
    <property type="match status" value="1"/>
</dbReference>
<gene>
    <name evidence="13" type="ORF">VB264_15115</name>
</gene>
<evidence type="ECO:0000256" key="1">
    <source>
        <dbReference type="ARBA" id="ARBA00004571"/>
    </source>
</evidence>
<evidence type="ECO:0000256" key="10">
    <source>
        <dbReference type="SAM" id="SignalP"/>
    </source>
</evidence>
<comment type="subcellular location">
    <subcellularLocation>
        <location evidence="1 8">Cell outer membrane</location>
        <topology evidence="1 8">Multi-pass membrane protein</topology>
    </subcellularLocation>
</comment>
<dbReference type="Proteomes" id="UP001304671">
    <property type="component" value="Unassembled WGS sequence"/>
</dbReference>
<sequence length="1037" mass="113349">MNKRLLFINLLLFFGCSLSMIAQDRRITGKVTAASDGSALPGVTVQVKGVSKGTQTDASGSYSLSVSNNQKTVVFSFVGFASQEVEIGSKSVINVVLKEDVKSLEEVLVVGYGTQIKRDMTGNVAKIKSTDIADMPVTSFDQAIQGKAAGVLVNAGSGKLGQGIRINVRGQSSISANTQPLFVIDGIPLTTNNLSFQFGATNPLADINPQDIESMDILKDAAASAIYGARGANGVIIITTKKGKVGQTRVNFGYQVGSSKPTKKLQFLNTEQYVKFYRQAAANSDRIDGLDQADPDSYTSYMENFYVTQSLGTFGTPQQTSTAWGDLAYQDAPMNQYDMNITSGTEKTSIFMSGQYLDQKGILVGNALTRATGRMNLEHALTDRFKVGINMSMSRTLNKRLSGDRQFDNPMQMVALPPMTPSTDPTTGLPTGSLPGDASIPYYYNPLVNLGNAFYNTTVNRTISSVYGQLKITKDLFLRSEYGVDVLNQLEEQFYNSLTARNTGVPGGLGRSRTVRVENFNTNNFLGYTKAFDKHIFDATLGFSFQKSETKRHFIEGQDFPSDSYQTIFAAARKTDGNSSETAFSFLSYFARANYKFNDRYLLGVSARIDGSSRFGTNQRYGFFPAASLGWVISEEDFLKNNKSISFLKVRTSFGRTGNAEIGADGSSASTNTINFPQRGLYAGDAGYGTVPGQRPIQLANPDLSWETTDQFDFGVDFGFFNNRLSGEVDIYQKNTSNLLLNVNVPGSSGFATQTRNIGKLQNKGIEFVINSDNLVGQFKWKTSVNIARNANKVTNIQGQIIEGGLNNMSRAVEGEPIGTFFTAEYAGVDPNNGDALWYKNTKAADGSIDRSTTNVYTQAQRVVVGKALPDWTGGMTNTFSYKGFDLSIFINGQLGNEINFYGVGRFSSANGRFEDNQTVDQLNAWTPDNKITNIPEARLFYNNGAQPSSRFIQDGSFLRLRTVTFAYNIPKTVLSKAKINSMRVYVSAQNLATLTKYTGWDPEVNADDVVSNIAQGYDFYTAPQARTITFGINLGF</sequence>
<comment type="caution">
    <text evidence="13">The sequence shown here is derived from an EMBL/GenBank/DDBJ whole genome shotgun (WGS) entry which is preliminary data.</text>
</comment>
<keyword evidence="14" id="KW-1185">Reference proteome</keyword>
<evidence type="ECO:0000256" key="5">
    <source>
        <dbReference type="ARBA" id="ARBA00023077"/>
    </source>
</evidence>
<evidence type="ECO:0000256" key="8">
    <source>
        <dbReference type="PROSITE-ProRule" id="PRU01360"/>
    </source>
</evidence>
<evidence type="ECO:0000259" key="12">
    <source>
        <dbReference type="Pfam" id="PF07715"/>
    </source>
</evidence>
<dbReference type="Gene3D" id="2.60.40.1120">
    <property type="entry name" value="Carboxypeptidase-like, regulatory domain"/>
    <property type="match status" value="1"/>
</dbReference>
<evidence type="ECO:0000256" key="4">
    <source>
        <dbReference type="ARBA" id="ARBA00022692"/>
    </source>
</evidence>
<keyword evidence="4 8" id="KW-0812">Transmembrane</keyword>
<keyword evidence="13" id="KW-0675">Receptor</keyword>
<dbReference type="EMBL" id="JAYFUL010000025">
    <property type="protein sequence ID" value="MEA5259125.1"/>
    <property type="molecule type" value="Genomic_DNA"/>
</dbReference>
<dbReference type="PROSITE" id="PS52016">
    <property type="entry name" value="TONB_DEPENDENT_REC_3"/>
    <property type="match status" value="1"/>
</dbReference>
<dbReference type="Pfam" id="PF00593">
    <property type="entry name" value="TonB_dep_Rec_b-barrel"/>
    <property type="match status" value="1"/>
</dbReference>
<comment type="similarity">
    <text evidence="8 9">Belongs to the TonB-dependent receptor family.</text>
</comment>
<evidence type="ECO:0000256" key="6">
    <source>
        <dbReference type="ARBA" id="ARBA00023136"/>
    </source>
</evidence>
<accession>A0ABU5QPX3</accession>
<reference evidence="13 14" key="1">
    <citation type="submission" date="2023-12" db="EMBL/GenBank/DDBJ databases">
        <title>Novel species of the genus Arcicella isolated from rivers.</title>
        <authorList>
            <person name="Lu H."/>
        </authorList>
    </citation>
    <scope>NUCLEOTIDE SEQUENCE [LARGE SCALE GENOMIC DNA]</scope>
    <source>
        <strain evidence="13 14">LMG 21963</strain>
    </source>
</reference>
<keyword evidence="2 8" id="KW-0813">Transport</keyword>
<keyword evidence="10" id="KW-0732">Signal</keyword>
<evidence type="ECO:0000259" key="11">
    <source>
        <dbReference type="Pfam" id="PF00593"/>
    </source>
</evidence>
<proteinExistence type="inferred from homology"/>
<evidence type="ECO:0000256" key="2">
    <source>
        <dbReference type="ARBA" id="ARBA00022448"/>
    </source>
</evidence>
<dbReference type="Pfam" id="PF07715">
    <property type="entry name" value="Plug"/>
    <property type="match status" value="1"/>
</dbReference>
<dbReference type="InterPro" id="IPR039426">
    <property type="entry name" value="TonB-dep_rcpt-like"/>
</dbReference>
<protein>
    <submittedName>
        <fullName evidence="13">TonB-dependent receptor</fullName>
    </submittedName>
</protein>
<dbReference type="NCBIfam" id="TIGR04056">
    <property type="entry name" value="OMP_RagA_SusC"/>
    <property type="match status" value="1"/>
</dbReference>
<dbReference type="InterPro" id="IPR036942">
    <property type="entry name" value="Beta-barrel_TonB_sf"/>
</dbReference>
<evidence type="ECO:0000256" key="7">
    <source>
        <dbReference type="ARBA" id="ARBA00023237"/>
    </source>
</evidence>
<dbReference type="RefSeq" id="WP_323250634.1">
    <property type="nucleotide sequence ID" value="NZ_JAYFUL010000025.1"/>
</dbReference>
<dbReference type="InterPro" id="IPR008969">
    <property type="entry name" value="CarboxyPept-like_regulatory"/>
</dbReference>
<evidence type="ECO:0000256" key="3">
    <source>
        <dbReference type="ARBA" id="ARBA00022452"/>
    </source>
</evidence>
<evidence type="ECO:0000256" key="9">
    <source>
        <dbReference type="RuleBase" id="RU003357"/>
    </source>
</evidence>
<keyword evidence="3 8" id="KW-1134">Transmembrane beta strand</keyword>
<organism evidence="13 14">
    <name type="scientific">Arcicella aquatica</name>
    <dbReference type="NCBI Taxonomy" id="217141"/>
    <lineage>
        <taxon>Bacteria</taxon>
        <taxon>Pseudomonadati</taxon>
        <taxon>Bacteroidota</taxon>
        <taxon>Cytophagia</taxon>
        <taxon>Cytophagales</taxon>
        <taxon>Flectobacillaceae</taxon>
        <taxon>Arcicella</taxon>
    </lineage>
</organism>
<dbReference type="Gene3D" id="2.40.170.20">
    <property type="entry name" value="TonB-dependent receptor, beta-barrel domain"/>
    <property type="match status" value="1"/>
</dbReference>
<dbReference type="SUPFAM" id="SSF56935">
    <property type="entry name" value="Porins"/>
    <property type="match status" value="1"/>
</dbReference>
<dbReference type="InterPro" id="IPR012910">
    <property type="entry name" value="Plug_dom"/>
</dbReference>
<keyword evidence="6 8" id="KW-0472">Membrane</keyword>
<dbReference type="Gene3D" id="2.170.130.10">
    <property type="entry name" value="TonB-dependent receptor, plug domain"/>
    <property type="match status" value="1"/>
</dbReference>
<dbReference type="InterPro" id="IPR000531">
    <property type="entry name" value="Beta-barrel_TonB"/>
</dbReference>